<reference evidence="9" key="1">
    <citation type="journal article" date="2021" name="Nat. Commun.">
        <title>Genetic determinants of endophytism in the Arabidopsis root mycobiome.</title>
        <authorList>
            <person name="Mesny F."/>
            <person name="Miyauchi S."/>
            <person name="Thiergart T."/>
            <person name="Pickel B."/>
            <person name="Atanasova L."/>
            <person name="Karlsson M."/>
            <person name="Huettel B."/>
            <person name="Barry K.W."/>
            <person name="Haridas S."/>
            <person name="Chen C."/>
            <person name="Bauer D."/>
            <person name="Andreopoulos W."/>
            <person name="Pangilinan J."/>
            <person name="LaButti K."/>
            <person name="Riley R."/>
            <person name="Lipzen A."/>
            <person name="Clum A."/>
            <person name="Drula E."/>
            <person name="Henrissat B."/>
            <person name="Kohler A."/>
            <person name="Grigoriev I.V."/>
            <person name="Martin F.M."/>
            <person name="Hacquard S."/>
        </authorList>
    </citation>
    <scope>NUCLEOTIDE SEQUENCE</scope>
    <source>
        <strain evidence="9">MPI-CAGE-AT-0021</strain>
    </source>
</reference>
<keyword evidence="4" id="KW-0805">Transcription regulation</keyword>
<dbReference type="GO" id="GO:1990904">
    <property type="term" value="C:ribonucleoprotein complex"/>
    <property type="evidence" value="ECO:0007669"/>
    <property type="project" value="UniProtKB-KW"/>
</dbReference>
<keyword evidence="7" id="KW-0687">Ribonucleoprotein</keyword>
<dbReference type="GO" id="GO:0005739">
    <property type="term" value="C:mitochondrion"/>
    <property type="evidence" value="ECO:0007669"/>
    <property type="project" value="UniProtKB-SubCell"/>
</dbReference>
<evidence type="ECO:0000256" key="5">
    <source>
        <dbReference type="ARBA" id="ARBA00023128"/>
    </source>
</evidence>
<comment type="subcellular location">
    <subcellularLocation>
        <location evidence="1">Mitochondrion</location>
    </subcellularLocation>
</comment>
<accession>A0A9P9FE56</accession>
<dbReference type="EMBL" id="JAGMUU010000002">
    <property type="protein sequence ID" value="KAH7160009.1"/>
    <property type="molecule type" value="Genomic_DNA"/>
</dbReference>
<gene>
    <name evidence="9" type="ORF">B0J13DRAFT_540151</name>
</gene>
<protein>
    <recommendedName>
        <fullName evidence="8">Large ribosomal subunit protein mL67</fullName>
    </recommendedName>
</protein>
<evidence type="ECO:0000256" key="8">
    <source>
        <dbReference type="ARBA" id="ARBA00035185"/>
    </source>
</evidence>
<keyword evidence="10" id="KW-1185">Reference proteome</keyword>
<evidence type="ECO:0000256" key="2">
    <source>
        <dbReference type="ARBA" id="ARBA00010741"/>
    </source>
</evidence>
<evidence type="ECO:0000313" key="10">
    <source>
        <dbReference type="Proteomes" id="UP000717696"/>
    </source>
</evidence>
<keyword evidence="6" id="KW-0804">Transcription</keyword>
<comment type="similarity">
    <text evidence="2">Belongs to the mitochondrion-specific ribosomal protein mL67 family.</text>
</comment>
<dbReference type="GO" id="GO:0003697">
    <property type="term" value="F:single-stranded DNA binding"/>
    <property type="evidence" value="ECO:0007669"/>
    <property type="project" value="InterPro"/>
</dbReference>
<organism evidence="9 10">
    <name type="scientific">Dactylonectria estremocensis</name>
    <dbReference type="NCBI Taxonomy" id="1079267"/>
    <lineage>
        <taxon>Eukaryota</taxon>
        <taxon>Fungi</taxon>
        <taxon>Dikarya</taxon>
        <taxon>Ascomycota</taxon>
        <taxon>Pezizomycotina</taxon>
        <taxon>Sordariomycetes</taxon>
        <taxon>Hypocreomycetidae</taxon>
        <taxon>Hypocreales</taxon>
        <taxon>Nectriaceae</taxon>
        <taxon>Dactylonectria</taxon>
    </lineage>
</organism>
<evidence type="ECO:0000256" key="7">
    <source>
        <dbReference type="ARBA" id="ARBA00023274"/>
    </source>
</evidence>
<name>A0A9P9FE56_9HYPO</name>
<dbReference type="GO" id="GO:0003735">
    <property type="term" value="F:structural constituent of ribosome"/>
    <property type="evidence" value="ECO:0007669"/>
    <property type="project" value="TreeGrafter"/>
</dbReference>
<dbReference type="GO" id="GO:0005840">
    <property type="term" value="C:ribosome"/>
    <property type="evidence" value="ECO:0007669"/>
    <property type="project" value="UniProtKB-KW"/>
</dbReference>
<keyword evidence="3" id="KW-0689">Ribosomal protein</keyword>
<keyword evidence="5" id="KW-0496">Mitochondrion</keyword>
<evidence type="ECO:0000256" key="3">
    <source>
        <dbReference type="ARBA" id="ARBA00022980"/>
    </source>
</evidence>
<dbReference type="GO" id="GO:0000150">
    <property type="term" value="F:DNA strand exchange activity"/>
    <property type="evidence" value="ECO:0007669"/>
    <property type="project" value="InterPro"/>
</dbReference>
<dbReference type="AlphaFoldDB" id="A0A9P9FE56"/>
<evidence type="ECO:0000313" key="9">
    <source>
        <dbReference type="EMBL" id="KAH7160009.1"/>
    </source>
</evidence>
<dbReference type="InterPro" id="IPR024629">
    <property type="entry name" value="Ribosomal_mL67"/>
</dbReference>
<dbReference type="OrthoDB" id="5333655at2759"/>
<proteinExistence type="inferred from homology"/>
<dbReference type="PANTHER" id="PTHR28184:SF1">
    <property type="entry name" value="LARGE RIBOSOMAL SUBUNIT PROTEIN ML67"/>
    <property type="match status" value="1"/>
</dbReference>
<comment type="caution">
    <text evidence="9">The sequence shown here is derived from an EMBL/GenBank/DDBJ whole genome shotgun (WGS) entry which is preliminary data.</text>
</comment>
<evidence type="ECO:0000256" key="1">
    <source>
        <dbReference type="ARBA" id="ARBA00004173"/>
    </source>
</evidence>
<evidence type="ECO:0000256" key="6">
    <source>
        <dbReference type="ARBA" id="ARBA00023163"/>
    </source>
</evidence>
<dbReference type="Pfam" id="PF12829">
    <property type="entry name" value="Mhr1"/>
    <property type="match status" value="1"/>
</dbReference>
<dbReference type="PANTHER" id="PTHR28184">
    <property type="entry name" value="MITOCHONDRIAL HOMOLOGOUS RECOMBINATION PROTEIN 1"/>
    <property type="match status" value="1"/>
</dbReference>
<sequence length="253" mass="28555">MNATPASRLGQFPGLMRICVRHAHTGSKGKAKGFPVPKGHGENIWVFTHRRSDQIIYSFEPQLSGFHGLKQLPFNGKKTKPAKLRKDYWSPIAQISLPTGQGSIGRSVFQKLRELKHLHEVAWDDEFRYKPLEEYTPADKKRIAEEEKKGNPGYRPIRTKQERGIALNRQKPNAVADMAAVLSGVGRGNKIVTSESADGIEQQLMEVTVNWANDQDREYAYEWSDNVTHGLFEKPSYVSEEPVEEKAVEAKTA</sequence>
<dbReference type="Proteomes" id="UP000717696">
    <property type="component" value="Unassembled WGS sequence"/>
</dbReference>
<evidence type="ECO:0000256" key="4">
    <source>
        <dbReference type="ARBA" id="ARBA00023015"/>
    </source>
</evidence>